<gene>
    <name evidence="2" type="ORF">GCM10007096_04970</name>
</gene>
<comment type="caution">
    <text evidence="2">The sequence shown here is derived from an EMBL/GenBank/DDBJ whole genome shotgun (WGS) entry which is preliminary data.</text>
</comment>
<keyword evidence="3" id="KW-1185">Reference proteome</keyword>
<dbReference type="EMBL" id="BMFV01000002">
    <property type="protein sequence ID" value="GGH75589.1"/>
    <property type="molecule type" value="Genomic_DNA"/>
</dbReference>
<dbReference type="Proteomes" id="UP000656813">
    <property type="component" value="Unassembled WGS sequence"/>
</dbReference>
<reference evidence="2" key="1">
    <citation type="journal article" date="2014" name="Int. J. Syst. Evol. Microbiol.">
        <title>Complete genome sequence of Corynebacterium casei LMG S-19264T (=DSM 44701T), isolated from a smear-ripened cheese.</title>
        <authorList>
            <consortium name="US DOE Joint Genome Institute (JGI-PGF)"/>
            <person name="Walter F."/>
            <person name="Albersmeier A."/>
            <person name="Kalinowski J."/>
            <person name="Ruckert C."/>
        </authorList>
    </citation>
    <scope>NUCLEOTIDE SEQUENCE</scope>
    <source>
        <strain evidence="2">CGMCC 1.12777</strain>
    </source>
</reference>
<dbReference type="Pfam" id="PF14184">
    <property type="entry name" value="YrvL"/>
    <property type="match status" value="1"/>
</dbReference>
<dbReference type="AlphaFoldDB" id="A0A8J2ZSZ5"/>
<evidence type="ECO:0008006" key="4">
    <source>
        <dbReference type="Google" id="ProtNLM"/>
    </source>
</evidence>
<evidence type="ECO:0000313" key="3">
    <source>
        <dbReference type="Proteomes" id="UP000656813"/>
    </source>
</evidence>
<accession>A0A8J2ZSZ5</accession>
<sequence>MGQDYGKFANLRFRDKLVIIFGIGLIISSLLLLLFSGLFFGLMGFFTIASVPYASSSALLLFIVLCFSFIFISNLFIKRYIKPLFLKTKATNPIGRGTGILFYGLLMLLIVHDVDHFIAGLTLNWRIETLLTTMILIINSALKENRDLQKRE</sequence>
<feature type="transmembrane region" description="Helical" evidence="1">
    <location>
        <begin position="17"/>
        <end position="46"/>
    </location>
</feature>
<evidence type="ECO:0000313" key="2">
    <source>
        <dbReference type="EMBL" id="GGH75589.1"/>
    </source>
</evidence>
<keyword evidence="1" id="KW-0472">Membrane</keyword>
<keyword evidence="1" id="KW-1133">Transmembrane helix</keyword>
<feature type="transmembrane region" description="Helical" evidence="1">
    <location>
        <begin position="58"/>
        <end position="77"/>
    </location>
</feature>
<protein>
    <recommendedName>
        <fullName evidence="4">Regulatory protein YrvL</fullName>
    </recommendedName>
</protein>
<proteinExistence type="predicted"/>
<dbReference type="RefSeq" id="WP_188495731.1">
    <property type="nucleotide sequence ID" value="NZ_BMFV01000002.1"/>
</dbReference>
<evidence type="ECO:0000256" key="1">
    <source>
        <dbReference type="SAM" id="Phobius"/>
    </source>
</evidence>
<dbReference type="InterPro" id="IPR025912">
    <property type="entry name" value="YrvL"/>
</dbReference>
<organism evidence="2 3">
    <name type="scientific">Pullulanibacillus pueri</name>
    <dbReference type="NCBI Taxonomy" id="1437324"/>
    <lineage>
        <taxon>Bacteria</taxon>
        <taxon>Bacillati</taxon>
        <taxon>Bacillota</taxon>
        <taxon>Bacilli</taxon>
        <taxon>Bacillales</taxon>
        <taxon>Sporolactobacillaceae</taxon>
        <taxon>Pullulanibacillus</taxon>
    </lineage>
</organism>
<feature type="transmembrane region" description="Helical" evidence="1">
    <location>
        <begin position="98"/>
        <end position="119"/>
    </location>
</feature>
<name>A0A8J2ZSZ5_9BACL</name>
<keyword evidence="1" id="KW-0812">Transmembrane</keyword>
<reference evidence="2" key="2">
    <citation type="submission" date="2020-09" db="EMBL/GenBank/DDBJ databases">
        <authorList>
            <person name="Sun Q."/>
            <person name="Zhou Y."/>
        </authorList>
    </citation>
    <scope>NUCLEOTIDE SEQUENCE</scope>
    <source>
        <strain evidence="2">CGMCC 1.12777</strain>
    </source>
</reference>
<feature type="transmembrane region" description="Helical" evidence="1">
    <location>
        <begin position="125"/>
        <end position="142"/>
    </location>
</feature>